<dbReference type="CDD" id="cd03469">
    <property type="entry name" value="Rieske_RO_Alpha_N"/>
    <property type="match status" value="1"/>
</dbReference>
<dbReference type="InterPro" id="IPR036922">
    <property type="entry name" value="Rieske_2Fe-2S_sf"/>
</dbReference>
<dbReference type="PROSITE" id="PS51296">
    <property type="entry name" value="RIESKE"/>
    <property type="match status" value="1"/>
</dbReference>
<accession>A0A1L9S7Q8</accession>
<dbReference type="OrthoDB" id="426882at2759"/>
<reference evidence="9" key="1">
    <citation type="journal article" date="2017" name="Genome Biol.">
        <title>Comparative genomics reveals high biological diversity and specific adaptations in the industrially and medically important fungal genus Aspergillus.</title>
        <authorList>
            <person name="de Vries R.P."/>
            <person name="Riley R."/>
            <person name="Wiebenga A."/>
            <person name="Aguilar-Osorio G."/>
            <person name="Amillis S."/>
            <person name="Uchima C.A."/>
            <person name="Anderluh G."/>
            <person name="Asadollahi M."/>
            <person name="Askin M."/>
            <person name="Barry K."/>
            <person name="Battaglia E."/>
            <person name="Bayram O."/>
            <person name="Benocci T."/>
            <person name="Braus-Stromeyer S.A."/>
            <person name="Caldana C."/>
            <person name="Canovas D."/>
            <person name="Cerqueira G.C."/>
            <person name="Chen F."/>
            <person name="Chen W."/>
            <person name="Choi C."/>
            <person name="Clum A."/>
            <person name="Dos Santos R.A."/>
            <person name="Damasio A.R."/>
            <person name="Diallinas G."/>
            <person name="Emri T."/>
            <person name="Fekete E."/>
            <person name="Flipphi M."/>
            <person name="Freyberg S."/>
            <person name="Gallo A."/>
            <person name="Gournas C."/>
            <person name="Habgood R."/>
            <person name="Hainaut M."/>
            <person name="Harispe M.L."/>
            <person name="Henrissat B."/>
            <person name="Hilden K.S."/>
            <person name="Hope R."/>
            <person name="Hossain A."/>
            <person name="Karabika E."/>
            <person name="Karaffa L."/>
            <person name="Karanyi Z."/>
            <person name="Krasevec N."/>
            <person name="Kuo A."/>
            <person name="Kusch H."/>
            <person name="LaButti K."/>
            <person name="Lagendijk E.L."/>
            <person name="Lapidus A."/>
            <person name="Levasseur A."/>
            <person name="Lindquist E."/>
            <person name="Lipzen A."/>
            <person name="Logrieco A.F."/>
            <person name="MacCabe A."/>
            <person name="Maekelae M.R."/>
            <person name="Malavazi I."/>
            <person name="Melin P."/>
            <person name="Meyer V."/>
            <person name="Mielnichuk N."/>
            <person name="Miskei M."/>
            <person name="Molnar A.P."/>
            <person name="Mule G."/>
            <person name="Ngan C.Y."/>
            <person name="Orejas M."/>
            <person name="Orosz E."/>
            <person name="Ouedraogo J.P."/>
            <person name="Overkamp K.M."/>
            <person name="Park H.-S."/>
            <person name="Perrone G."/>
            <person name="Piumi F."/>
            <person name="Punt P.J."/>
            <person name="Ram A.F."/>
            <person name="Ramon A."/>
            <person name="Rauscher S."/>
            <person name="Record E."/>
            <person name="Riano-Pachon D.M."/>
            <person name="Robert V."/>
            <person name="Roehrig J."/>
            <person name="Ruller R."/>
            <person name="Salamov A."/>
            <person name="Salih N.S."/>
            <person name="Samson R.A."/>
            <person name="Sandor E."/>
            <person name="Sanguinetti M."/>
            <person name="Schuetze T."/>
            <person name="Sepcic K."/>
            <person name="Shelest E."/>
            <person name="Sherlock G."/>
            <person name="Sophianopoulou V."/>
            <person name="Squina F.M."/>
            <person name="Sun H."/>
            <person name="Susca A."/>
            <person name="Todd R.B."/>
            <person name="Tsang A."/>
            <person name="Unkles S.E."/>
            <person name="van de Wiele N."/>
            <person name="van Rossen-Uffink D."/>
            <person name="Oliveira J.V."/>
            <person name="Vesth T.C."/>
            <person name="Visser J."/>
            <person name="Yu J.-H."/>
            <person name="Zhou M."/>
            <person name="Andersen M.R."/>
            <person name="Archer D.B."/>
            <person name="Baker S.E."/>
            <person name="Benoit I."/>
            <person name="Brakhage A.A."/>
            <person name="Braus G.H."/>
            <person name="Fischer R."/>
            <person name="Frisvad J.C."/>
            <person name="Goldman G.H."/>
            <person name="Houbraken J."/>
            <person name="Oakley B."/>
            <person name="Pocsi I."/>
            <person name="Scazzocchio C."/>
            <person name="Seiboth B."/>
            <person name="vanKuyk P.A."/>
            <person name="Wortman J."/>
            <person name="Dyer P.S."/>
            <person name="Grigoriev I.V."/>
        </authorList>
    </citation>
    <scope>NUCLEOTIDE SEQUENCE [LARGE SCALE GENOMIC DNA]</scope>
    <source>
        <strain evidence="9">CBS 506.65</strain>
    </source>
</reference>
<gene>
    <name evidence="8" type="ORF">ASPZODRAFT_28510</name>
</gene>
<keyword evidence="4" id="KW-0408">Iron</keyword>
<evidence type="ECO:0000259" key="7">
    <source>
        <dbReference type="PROSITE" id="PS51296"/>
    </source>
</evidence>
<dbReference type="AlphaFoldDB" id="A0A1L9S7Q8"/>
<evidence type="ECO:0000256" key="5">
    <source>
        <dbReference type="ARBA" id="ARBA00023014"/>
    </source>
</evidence>
<dbReference type="InterPro" id="IPR001663">
    <property type="entry name" value="Rng_hydr_dOase-A"/>
</dbReference>
<dbReference type="RefSeq" id="XP_022577703.1">
    <property type="nucleotide sequence ID" value="XM_022728138.1"/>
</dbReference>
<protein>
    <recommendedName>
        <fullName evidence="7">Rieske domain-containing protein</fullName>
    </recommendedName>
</protein>
<evidence type="ECO:0000256" key="2">
    <source>
        <dbReference type="ARBA" id="ARBA00022723"/>
    </source>
</evidence>
<dbReference type="EMBL" id="KV878353">
    <property type="protein sequence ID" value="OJJ43193.1"/>
    <property type="molecule type" value="Genomic_DNA"/>
</dbReference>
<organism evidence="8 9">
    <name type="scientific">Penicilliopsis zonata CBS 506.65</name>
    <dbReference type="NCBI Taxonomy" id="1073090"/>
    <lineage>
        <taxon>Eukaryota</taxon>
        <taxon>Fungi</taxon>
        <taxon>Dikarya</taxon>
        <taxon>Ascomycota</taxon>
        <taxon>Pezizomycotina</taxon>
        <taxon>Eurotiomycetes</taxon>
        <taxon>Eurotiomycetidae</taxon>
        <taxon>Eurotiales</taxon>
        <taxon>Aspergillaceae</taxon>
        <taxon>Penicilliopsis</taxon>
    </lineage>
</organism>
<dbReference type="SUPFAM" id="SSF50022">
    <property type="entry name" value="ISP domain"/>
    <property type="match status" value="1"/>
</dbReference>
<dbReference type="InterPro" id="IPR017941">
    <property type="entry name" value="Rieske_2Fe-2S"/>
</dbReference>
<evidence type="ECO:0000256" key="1">
    <source>
        <dbReference type="ARBA" id="ARBA00022714"/>
    </source>
</evidence>
<dbReference type="Proteomes" id="UP000184188">
    <property type="component" value="Unassembled WGS sequence"/>
</dbReference>
<dbReference type="GO" id="GO:0046872">
    <property type="term" value="F:metal ion binding"/>
    <property type="evidence" value="ECO:0007669"/>
    <property type="project" value="UniProtKB-KW"/>
</dbReference>
<proteinExistence type="predicted"/>
<dbReference type="PANTHER" id="PTHR43756:SF5">
    <property type="entry name" value="CHOLINE MONOOXYGENASE, CHLOROPLASTIC"/>
    <property type="match status" value="1"/>
</dbReference>
<dbReference type="PANTHER" id="PTHR43756">
    <property type="entry name" value="CHOLINE MONOOXYGENASE, CHLOROPLASTIC"/>
    <property type="match status" value="1"/>
</dbReference>
<evidence type="ECO:0000256" key="3">
    <source>
        <dbReference type="ARBA" id="ARBA00023002"/>
    </source>
</evidence>
<dbReference type="GO" id="GO:0016491">
    <property type="term" value="F:oxidoreductase activity"/>
    <property type="evidence" value="ECO:0007669"/>
    <property type="project" value="UniProtKB-KW"/>
</dbReference>
<dbReference type="GeneID" id="34614602"/>
<keyword evidence="5" id="KW-0411">Iron-sulfur</keyword>
<dbReference type="Pfam" id="PF00355">
    <property type="entry name" value="Rieske"/>
    <property type="match status" value="1"/>
</dbReference>
<name>A0A1L9S7Q8_9EURO</name>
<evidence type="ECO:0000313" key="8">
    <source>
        <dbReference type="EMBL" id="OJJ43193.1"/>
    </source>
</evidence>
<dbReference type="Gene3D" id="2.102.10.10">
    <property type="entry name" value="Rieske [2Fe-2S] iron-sulphur domain"/>
    <property type="match status" value="1"/>
</dbReference>
<keyword evidence="6" id="KW-0732">Signal</keyword>
<evidence type="ECO:0000313" key="9">
    <source>
        <dbReference type="Proteomes" id="UP000184188"/>
    </source>
</evidence>
<evidence type="ECO:0000256" key="6">
    <source>
        <dbReference type="SAM" id="SignalP"/>
    </source>
</evidence>
<feature type="chain" id="PRO_5013358679" description="Rieske domain-containing protein" evidence="6">
    <location>
        <begin position="17"/>
        <end position="319"/>
    </location>
</feature>
<dbReference type="VEuPathDB" id="FungiDB:ASPZODRAFT_28510"/>
<dbReference type="STRING" id="1073090.A0A1L9S7Q8"/>
<feature type="signal peptide" evidence="6">
    <location>
        <begin position="1"/>
        <end position="16"/>
    </location>
</feature>
<evidence type="ECO:0000256" key="4">
    <source>
        <dbReference type="ARBA" id="ARBA00023004"/>
    </source>
</evidence>
<keyword evidence="1" id="KW-0001">2Fe-2S</keyword>
<sequence length="319" mass="36660">MKVFSFFLSFFIDLRSQEWLYICHVSHFQTTGDYYTLSIADLSFFIIRDKQGAIQAFHNVCRHRAYRITSKENGCAPVLRCRYHGWSYNTAGQLIKAPHFENVASFDRRENGLFPIHTKVLSNGMVFINLSASTQPPMEWEDSPVVNLAADSLWMGGCSIETRLDWKGIPDLCVRPSWWSTAKKVHFFFPSSSVYALDTSMWYTVSAWPQENGETRVRCDVYAKEKGKQKTAERVLTLLKERINATTQETQISDSIVELEHEVKIRLKMHRQLEETLGRQVHPTKQEQRGHERFAQAEKLCADLECLASKAAPGGVLAW</sequence>
<keyword evidence="9" id="KW-1185">Reference proteome</keyword>
<keyword evidence="2" id="KW-0479">Metal-binding</keyword>
<feature type="domain" description="Rieske" evidence="7">
    <location>
        <begin position="20"/>
        <end position="117"/>
    </location>
</feature>
<keyword evidence="3" id="KW-0560">Oxidoreductase</keyword>
<dbReference type="PRINTS" id="PR00090">
    <property type="entry name" value="RNGDIOXGNASE"/>
</dbReference>
<dbReference type="GO" id="GO:0051537">
    <property type="term" value="F:2 iron, 2 sulfur cluster binding"/>
    <property type="evidence" value="ECO:0007669"/>
    <property type="project" value="UniProtKB-KW"/>
</dbReference>